<protein>
    <submittedName>
        <fullName evidence="2">Uncharacterized protein</fullName>
    </submittedName>
</protein>
<dbReference type="EMBL" id="VSRR010018882">
    <property type="protein sequence ID" value="MPC61749.1"/>
    <property type="molecule type" value="Genomic_DNA"/>
</dbReference>
<dbReference type="Proteomes" id="UP000324222">
    <property type="component" value="Unassembled WGS sequence"/>
</dbReference>
<evidence type="ECO:0000313" key="3">
    <source>
        <dbReference type="Proteomes" id="UP000324222"/>
    </source>
</evidence>
<sequence>MESTLEGIDKENKALKEKCKKYEAALEGLRVKVEAGEEGMSEEKLDEWKKAWKEDQEDKKVKMRNKI</sequence>
<dbReference type="AlphaFoldDB" id="A0A5B7GW33"/>
<reference evidence="2 3" key="1">
    <citation type="submission" date="2019-05" db="EMBL/GenBank/DDBJ databases">
        <title>Another draft genome of Portunus trituberculatus and its Hox gene families provides insights of decapod evolution.</title>
        <authorList>
            <person name="Jeong J.-H."/>
            <person name="Song I."/>
            <person name="Kim S."/>
            <person name="Choi T."/>
            <person name="Kim D."/>
            <person name="Ryu S."/>
            <person name="Kim W."/>
        </authorList>
    </citation>
    <scope>NUCLEOTIDE SEQUENCE [LARGE SCALE GENOMIC DNA]</scope>
    <source>
        <tissue evidence="2">Muscle</tissue>
    </source>
</reference>
<evidence type="ECO:0000256" key="1">
    <source>
        <dbReference type="SAM" id="Coils"/>
    </source>
</evidence>
<keyword evidence="1" id="KW-0175">Coiled coil</keyword>
<organism evidence="2 3">
    <name type="scientific">Portunus trituberculatus</name>
    <name type="common">Swimming crab</name>
    <name type="synonym">Neptunus trituberculatus</name>
    <dbReference type="NCBI Taxonomy" id="210409"/>
    <lineage>
        <taxon>Eukaryota</taxon>
        <taxon>Metazoa</taxon>
        <taxon>Ecdysozoa</taxon>
        <taxon>Arthropoda</taxon>
        <taxon>Crustacea</taxon>
        <taxon>Multicrustacea</taxon>
        <taxon>Malacostraca</taxon>
        <taxon>Eumalacostraca</taxon>
        <taxon>Eucarida</taxon>
        <taxon>Decapoda</taxon>
        <taxon>Pleocyemata</taxon>
        <taxon>Brachyura</taxon>
        <taxon>Eubrachyura</taxon>
        <taxon>Portunoidea</taxon>
        <taxon>Portunidae</taxon>
        <taxon>Portuninae</taxon>
        <taxon>Portunus</taxon>
    </lineage>
</organism>
<proteinExistence type="predicted"/>
<accession>A0A5B7GW33</accession>
<feature type="coiled-coil region" evidence="1">
    <location>
        <begin position="5"/>
        <end position="32"/>
    </location>
</feature>
<evidence type="ECO:0000313" key="2">
    <source>
        <dbReference type="EMBL" id="MPC61749.1"/>
    </source>
</evidence>
<comment type="caution">
    <text evidence="2">The sequence shown here is derived from an EMBL/GenBank/DDBJ whole genome shotgun (WGS) entry which is preliminary data.</text>
</comment>
<keyword evidence="3" id="KW-1185">Reference proteome</keyword>
<gene>
    <name evidence="2" type="ORF">E2C01_055824</name>
</gene>
<name>A0A5B7GW33_PORTR</name>